<comment type="caution">
    <text evidence="2">The sequence shown here is derived from an EMBL/GenBank/DDBJ whole genome shotgun (WGS) entry which is preliminary data.</text>
</comment>
<protein>
    <submittedName>
        <fullName evidence="2">Uncharacterized protein</fullName>
    </submittedName>
</protein>
<dbReference type="Proteomes" id="UP000825729">
    <property type="component" value="Unassembled WGS sequence"/>
</dbReference>
<gene>
    <name evidence="2" type="ORF">H6P81_018098</name>
</gene>
<evidence type="ECO:0000313" key="3">
    <source>
        <dbReference type="Proteomes" id="UP000825729"/>
    </source>
</evidence>
<evidence type="ECO:0000313" key="2">
    <source>
        <dbReference type="EMBL" id="KAG9442244.1"/>
    </source>
</evidence>
<feature type="compositionally biased region" description="Low complexity" evidence="1">
    <location>
        <begin position="168"/>
        <end position="190"/>
    </location>
</feature>
<keyword evidence="3" id="KW-1185">Reference proteome</keyword>
<sequence>MGEALHKHIVLQLSRMKAKNNGYFTGCALAVTVWYYETMSRLGTFTLCTNKLVDPTAAPCVLKWDSNKVHRSGTYEEVHQQTQNLQGWEEGEGLAAHPPQADPIIAQLQDEVMQLKLKNATLESSLDGVNCIVGKMATTIEDMQLQMAATIEDMQLQMAVMQARLDGAPKAPAAEEAPTTVEEAPTAEDPLAVEDALAVRGRP</sequence>
<accession>A0AAV7E191</accession>
<name>A0AAV7E191_ARIFI</name>
<evidence type="ECO:0000256" key="1">
    <source>
        <dbReference type="SAM" id="MobiDB-lite"/>
    </source>
</evidence>
<feature type="region of interest" description="Disordered" evidence="1">
    <location>
        <begin position="168"/>
        <end position="203"/>
    </location>
</feature>
<proteinExistence type="predicted"/>
<dbReference type="AlphaFoldDB" id="A0AAV7E191"/>
<reference evidence="2 3" key="1">
    <citation type="submission" date="2021-07" db="EMBL/GenBank/DDBJ databases">
        <title>The Aristolochia fimbriata genome: insights into angiosperm evolution, floral development and chemical biosynthesis.</title>
        <authorList>
            <person name="Jiao Y."/>
        </authorList>
    </citation>
    <scope>NUCLEOTIDE SEQUENCE [LARGE SCALE GENOMIC DNA]</scope>
    <source>
        <strain evidence="2">IBCAS-2021</strain>
        <tissue evidence="2">Leaf</tissue>
    </source>
</reference>
<organism evidence="2 3">
    <name type="scientific">Aristolochia fimbriata</name>
    <name type="common">White veined hardy Dutchman's pipe vine</name>
    <dbReference type="NCBI Taxonomy" id="158543"/>
    <lineage>
        <taxon>Eukaryota</taxon>
        <taxon>Viridiplantae</taxon>
        <taxon>Streptophyta</taxon>
        <taxon>Embryophyta</taxon>
        <taxon>Tracheophyta</taxon>
        <taxon>Spermatophyta</taxon>
        <taxon>Magnoliopsida</taxon>
        <taxon>Magnoliidae</taxon>
        <taxon>Piperales</taxon>
        <taxon>Aristolochiaceae</taxon>
        <taxon>Aristolochia</taxon>
    </lineage>
</organism>
<dbReference type="EMBL" id="JAINDJ010000007">
    <property type="protein sequence ID" value="KAG9442244.1"/>
    <property type="molecule type" value="Genomic_DNA"/>
</dbReference>